<keyword evidence="2" id="KW-1185">Reference proteome</keyword>
<proteinExistence type="predicted"/>
<name>A0AAW1SEM3_9CHLO</name>
<evidence type="ECO:0000313" key="2">
    <source>
        <dbReference type="Proteomes" id="UP001438707"/>
    </source>
</evidence>
<dbReference type="EMBL" id="JALJOS010000001">
    <property type="protein sequence ID" value="KAK9844709.1"/>
    <property type="molecule type" value="Genomic_DNA"/>
</dbReference>
<comment type="caution">
    <text evidence="1">The sequence shown here is derived from an EMBL/GenBank/DDBJ whole genome shotgun (WGS) entry which is preliminary data.</text>
</comment>
<organism evidence="1 2">
    <name type="scientific">Apatococcus lobatus</name>
    <dbReference type="NCBI Taxonomy" id="904363"/>
    <lineage>
        <taxon>Eukaryota</taxon>
        <taxon>Viridiplantae</taxon>
        <taxon>Chlorophyta</taxon>
        <taxon>core chlorophytes</taxon>
        <taxon>Trebouxiophyceae</taxon>
        <taxon>Chlorellales</taxon>
        <taxon>Chlorellaceae</taxon>
        <taxon>Apatococcus</taxon>
    </lineage>
</organism>
<evidence type="ECO:0000313" key="1">
    <source>
        <dbReference type="EMBL" id="KAK9844709.1"/>
    </source>
</evidence>
<protein>
    <submittedName>
        <fullName evidence="1">Uncharacterized protein</fullName>
    </submittedName>
</protein>
<gene>
    <name evidence="1" type="ORF">WJX74_005781</name>
</gene>
<dbReference type="AlphaFoldDB" id="A0AAW1SEM3"/>
<dbReference type="Proteomes" id="UP001438707">
    <property type="component" value="Unassembled WGS sequence"/>
</dbReference>
<accession>A0AAW1SEM3</accession>
<sequence>MQALLDFEDAMDGFLAAWRCTDRAERDAVARTGAYRNVFATAVNVKHALQEPLMTGPPHHRVLCTRVLDAHPWSAVKSRDDASLYLTSRLQPVPKRHDTVYDFVRNGRGYNPVLGYANSGLEHTLYQDDRGGYCFDVRPELSPGERSGFPNAGMSMTFEGLIEGLLDTYWPNET</sequence>
<reference evidence="1 2" key="1">
    <citation type="journal article" date="2024" name="Nat. Commun.">
        <title>Phylogenomics reveals the evolutionary origins of lichenization in chlorophyte algae.</title>
        <authorList>
            <person name="Puginier C."/>
            <person name="Libourel C."/>
            <person name="Otte J."/>
            <person name="Skaloud P."/>
            <person name="Haon M."/>
            <person name="Grisel S."/>
            <person name="Petersen M."/>
            <person name="Berrin J.G."/>
            <person name="Delaux P.M."/>
            <person name="Dal Grande F."/>
            <person name="Keller J."/>
        </authorList>
    </citation>
    <scope>NUCLEOTIDE SEQUENCE [LARGE SCALE GENOMIC DNA]</scope>
    <source>
        <strain evidence="1 2">SAG 2145</strain>
    </source>
</reference>